<reference evidence="3" key="1">
    <citation type="submission" date="2022-07" db="EMBL/GenBank/DDBJ databases">
        <title>Phylogenomic reconstructions and comparative analyses of Kickxellomycotina fungi.</title>
        <authorList>
            <person name="Reynolds N.K."/>
            <person name="Stajich J.E."/>
            <person name="Barry K."/>
            <person name="Grigoriev I.V."/>
            <person name="Crous P."/>
            <person name="Smith M.E."/>
        </authorList>
    </citation>
    <scope>NUCLEOTIDE SEQUENCE</scope>
    <source>
        <strain evidence="3">RSA 567</strain>
    </source>
</reference>
<feature type="compositionally biased region" description="Basic and acidic residues" evidence="1">
    <location>
        <begin position="1010"/>
        <end position="1026"/>
    </location>
</feature>
<evidence type="ECO:0000313" key="3">
    <source>
        <dbReference type="EMBL" id="KAJ1983394.1"/>
    </source>
</evidence>
<feature type="region of interest" description="Disordered" evidence="1">
    <location>
        <begin position="804"/>
        <end position="846"/>
    </location>
</feature>
<dbReference type="InterPro" id="IPR014756">
    <property type="entry name" value="Ig_E-set"/>
</dbReference>
<dbReference type="EMBL" id="JANBQB010000057">
    <property type="protein sequence ID" value="KAJ1983394.1"/>
    <property type="molecule type" value="Genomic_DNA"/>
</dbReference>
<protein>
    <recommendedName>
        <fullName evidence="2">Arrestin-like N-terminal domain-containing protein</fullName>
    </recommendedName>
</protein>
<sequence length="1252" mass="137668">MSGVEYIDIRFPAHVGIPKCRPGESVAGAVFVNCAKKVSVRCLKLHFVGWERVNVDVHREGQTQPKTHSQVYFHETENLVGHDTNTIEDILHPGVHLFHFTCTMPPLNFPVTTHSSHLPCFPCPDYEVQYAMQAALHFTQEPLEPLYTKPAPIHPVPIAWPTHLLPHRVSEPRAMREAAYERNTLVYHLQLDFDKAAYSPGDTVRAMLKIIPVVPHAPPTMGELDMREQCECFAEPPQRRADQGTRANVKPVWSRTRVLFRQALAFTKGGMRTPNIQHSKLEFKIPRTVCPVASVHLDWHYTINVTLFQHLPDHIQQSIGTFPIHLVSGLVHPFNNIEGAEQRIKGAPHTFPKHELQPSNINQCLYQPTARGRCPTLKAIRNGKDQQPLASPGLLKHMMLAPSMPPSAFGATHGPLAVRNVVDFPLGSSGDLPALTKGSTHQALSQTRDYQPDIVLTSRPTVTNHPLARANTYGPAKTRPNRRLSRANAQLLEVDVGESFEKLISSAENTPHHLANHDFLDMSSDDDAANANVIYPHQVHKHGRYRTVGGGTLSPQESRQVKETLKTLTILRPKLDSFIVGKLTHPDTSVSRSRSQPHQALDAHTSPRAQAIKERNLRYRTCVIGPTKPRPLDHSWSDEVKNADDRPVSHDYYQANRLATQSQLKSIMVLRSHRLAKDEPGSLEDTSPNSHANNNGPNGSDASDTASLSASSDGTSSVDTLTDGTCLVHTAKSAGNYQVQSDQQSPSQDSFQSRLARTVDILRNVAAAKGQQASEGGAATNPAPPDPKLQELERELEAFLLHSSEPLPLTPPQKQAQRHEPTPQKPSAKITPSGRPVTGKPHGNPWAVTDDMIQKFALAKLNENAIVAQPQVVNVYKATEITHHHPPANTTKAGAAALDWSLTTKGLKSQLNQHVNPAVGQDAGKQSPEGEVNLGLTRSVEPVAPMGATPPQSPHPCGKAAHPPKHENTHRPQTVRYVHLVPAPTSTPTSLPGPAKSALKKYPRSQLHHSQYESRQDASTDGDPKDQSGASKSFSTKRRVQFSNIVGVMDTNIGDDSATASYQTVPIYIESPGMESMPTTSSVGMDTGIHGYDTNCAYSNTVNNGDVITSDIMRDSMAKGHRMSKQNSTGSMGILSFYESANATPSFIGHDASYVYASNGTSPHSTDREWGTQTTAATLPNEALAWHAPTQEDVDNRTDYLFAGWQHIETQAQQATHMIDRYFDHQDTAAMKRARRLTLELAQEYPDVYNHD</sequence>
<feature type="region of interest" description="Disordered" evidence="1">
    <location>
        <begin position="942"/>
        <end position="970"/>
    </location>
</feature>
<evidence type="ECO:0000259" key="2">
    <source>
        <dbReference type="Pfam" id="PF00339"/>
    </source>
</evidence>
<feature type="compositionally biased region" description="Basic residues" evidence="1">
    <location>
        <begin position="998"/>
        <end position="1007"/>
    </location>
</feature>
<gene>
    <name evidence="3" type="ORF">H4R34_001308</name>
</gene>
<name>A0A9W8B5Q8_9FUNG</name>
<feature type="compositionally biased region" description="Polar residues" evidence="1">
    <location>
        <begin position="684"/>
        <end position="698"/>
    </location>
</feature>
<accession>A0A9W8B5Q8</accession>
<feature type="region of interest" description="Disordered" evidence="1">
    <location>
        <begin position="768"/>
        <end position="788"/>
    </location>
</feature>
<evidence type="ECO:0000256" key="1">
    <source>
        <dbReference type="SAM" id="MobiDB-lite"/>
    </source>
</evidence>
<comment type="caution">
    <text evidence="3">The sequence shown here is derived from an EMBL/GenBank/DDBJ whole genome shotgun (WGS) entry which is preliminary data.</text>
</comment>
<dbReference type="Proteomes" id="UP001151582">
    <property type="component" value="Unassembled WGS sequence"/>
</dbReference>
<dbReference type="InterPro" id="IPR011021">
    <property type="entry name" value="Arrestin-like_N"/>
</dbReference>
<keyword evidence="4" id="KW-1185">Reference proteome</keyword>
<dbReference type="Pfam" id="PF00339">
    <property type="entry name" value="Arrestin_N"/>
    <property type="match status" value="1"/>
</dbReference>
<dbReference type="InterPro" id="IPR014752">
    <property type="entry name" value="Arrestin-like_C"/>
</dbReference>
<dbReference type="OrthoDB" id="5599244at2759"/>
<dbReference type="Gene3D" id="2.60.40.640">
    <property type="match status" value="1"/>
</dbReference>
<evidence type="ECO:0000313" key="4">
    <source>
        <dbReference type="Proteomes" id="UP001151582"/>
    </source>
</evidence>
<proteinExistence type="predicted"/>
<feature type="compositionally biased region" description="Low complexity" evidence="1">
    <location>
        <begin position="700"/>
        <end position="720"/>
    </location>
</feature>
<feature type="region of interest" description="Disordered" evidence="1">
    <location>
        <begin position="678"/>
        <end position="720"/>
    </location>
</feature>
<feature type="domain" description="Arrestin-like N-terminal" evidence="2">
    <location>
        <begin position="21"/>
        <end position="107"/>
    </location>
</feature>
<feature type="region of interest" description="Disordered" evidence="1">
    <location>
        <begin position="585"/>
        <end position="607"/>
    </location>
</feature>
<organism evidence="3 4">
    <name type="scientific">Dimargaris verticillata</name>
    <dbReference type="NCBI Taxonomy" id="2761393"/>
    <lineage>
        <taxon>Eukaryota</taxon>
        <taxon>Fungi</taxon>
        <taxon>Fungi incertae sedis</taxon>
        <taxon>Zoopagomycota</taxon>
        <taxon>Kickxellomycotina</taxon>
        <taxon>Dimargaritomycetes</taxon>
        <taxon>Dimargaritales</taxon>
        <taxon>Dimargaritaceae</taxon>
        <taxon>Dimargaris</taxon>
    </lineage>
</organism>
<feature type="compositionally biased region" description="Polar residues" evidence="1">
    <location>
        <begin position="586"/>
        <end position="598"/>
    </location>
</feature>
<feature type="region of interest" description="Disordered" evidence="1">
    <location>
        <begin position="983"/>
        <end position="1036"/>
    </location>
</feature>
<dbReference type="SUPFAM" id="SSF81296">
    <property type="entry name" value="E set domains"/>
    <property type="match status" value="1"/>
</dbReference>
<dbReference type="AlphaFoldDB" id="A0A9W8B5Q8"/>